<feature type="non-terminal residue" evidence="2">
    <location>
        <position position="1"/>
    </location>
</feature>
<organism evidence="2 3">
    <name type="scientific">Araneus ventricosus</name>
    <name type="common">Orbweaver spider</name>
    <name type="synonym">Epeira ventricosa</name>
    <dbReference type="NCBI Taxonomy" id="182803"/>
    <lineage>
        <taxon>Eukaryota</taxon>
        <taxon>Metazoa</taxon>
        <taxon>Ecdysozoa</taxon>
        <taxon>Arthropoda</taxon>
        <taxon>Chelicerata</taxon>
        <taxon>Arachnida</taxon>
        <taxon>Araneae</taxon>
        <taxon>Araneomorphae</taxon>
        <taxon>Entelegynae</taxon>
        <taxon>Araneoidea</taxon>
        <taxon>Araneidae</taxon>
        <taxon>Araneus</taxon>
    </lineage>
</organism>
<evidence type="ECO:0000313" key="2">
    <source>
        <dbReference type="EMBL" id="GBO07055.1"/>
    </source>
</evidence>
<protein>
    <submittedName>
        <fullName evidence="2">Uncharacterized protein</fullName>
    </submittedName>
</protein>
<gene>
    <name evidence="2" type="ORF">AVEN_221517_1</name>
</gene>
<accession>A0A4Y2U217</accession>
<name>A0A4Y2U217_ARAVE</name>
<reference evidence="2 3" key="1">
    <citation type="journal article" date="2019" name="Sci. Rep.">
        <title>Orb-weaving spider Araneus ventricosus genome elucidates the spidroin gene catalogue.</title>
        <authorList>
            <person name="Kono N."/>
            <person name="Nakamura H."/>
            <person name="Ohtoshi R."/>
            <person name="Moran D.A.P."/>
            <person name="Shinohara A."/>
            <person name="Yoshida Y."/>
            <person name="Fujiwara M."/>
            <person name="Mori M."/>
            <person name="Tomita M."/>
            <person name="Arakawa K."/>
        </authorList>
    </citation>
    <scope>NUCLEOTIDE SEQUENCE [LARGE SCALE GENOMIC DNA]</scope>
</reference>
<dbReference type="AlphaFoldDB" id="A0A4Y2U217"/>
<feature type="region of interest" description="Disordered" evidence="1">
    <location>
        <begin position="38"/>
        <end position="67"/>
    </location>
</feature>
<sequence>EYLNFAETKVMKEIEIFARSSVEQNSVMGFRKDRLLSSSRGQDSFHPPLPWKKSFQERNPSRKCYEI</sequence>
<comment type="caution">
    <text evidence="2">The sequence shown here is derived from an EMBL/GenBank/DDBJ whole genome shotgun (WGS) entry which is preliminary data.</text>
</comment>
<evidence type="ECO:0000313" key="3">
    <source>
        <dbReference type="Proteomes" id="UP000499080"/>
    </source>
</evidence>
<evidence type="ECO:0000256" key="1">
    <source>
        <dbReference type="SAM" id="MobiDB-lite"/>
    </source>
</evidence>
<keyword evidence="3" id="KW-1185">Reference proteome</keyword>
<proteinExistence type="predicted"/>
<dbReference type="EMBL" id="BGPR01033196">
    <property type="protein sequence ID" value="GBO07055.1"/>
    <property type="molecule type" value="Genomic_DNA"/>
</dbReference>
<feature type="compositionally biased region" description="Basic and acidic residues" evidence="1">
    <location>
        <begin position="54"/>
        <end position="67"/>
    </location>
</feature>
<dbReference type="Proteomes" id="UP000499080">
    <property type="component" value="Unassembled WGS sequence"/>
</dbReference>